<accession>A0A6U4IX20</accession>
<dbReference type="AlphaFoldDB" id="A0A6U4IX20"/>
<evidence type="ECO:0000256" key="1">
    <source>
        <dbReference type="SAM" id="MobiDB-lite"/>
    </source>
</evidence>
<feature type="compositionally biased region" description="Basic and acidic residues" evidence="1">
    <location>
        <begin position="112"/>
        <end position="126"/>
    </location>
</feature>
<protein>
    <submittedName>
        <fullName evidence="2">Uncharacterized protein</fullName>
    </submittedName>
</protein>
<feature type="region of interest" description="Disordered" evidence="1">
    <location>
        <begin position="112"/>
        <end position="135"/>
    </location>
</feature>
<reference evidence="2" key="1">
    <citation type="submission" date="2021-01" db="EMBL/GenBank/DDBJ databases">
        <authorList>
            <person name="Corre E."/>
            <person name="Pelletier E."/>
            <person name="Niang G."/>
            <person name="Scheremetjew M."/>
            <person name="Finn R."/>
            <person name="Kale V."/>
            <person name="Holt S."/>
            <person name="Cochrane G."/>
            <person name="Meng A."/>
            <person name="Brown T."/>
            <person name="Cohen L."/>
        </authorList>
    </citation>
    <scope>NUCLEOTIDE SEQUENCE</scope>
    <source>
        <strain evidence="2">CCMP644</strain>
    </source>
</reference>
<dbReference type="EMBL" id="HBFX01041121">
    <property type="protein sequence ID" value="CAD8973743.1"/>
    <property type="molecule type" value="Transcribed_RNA"/>
</dbReference>
<proteinExistence type="predicted"/>
<evidence type="ECO:0000313" key="2">
    <source>
        <dbReference type="EMBL" id="CAD8973743.1"/>
    </source>
</evidence>
<sequence length="168" mass="18014">MTDIKALVQLLESDQNPENRKDTVCKLFDALNPASEKYEGKEAEQAFIEVGGLGVVRTRIDSMEGDWMQDARLGTTDRLDQLARFPALQATFDKVSEIKETKVAAAVAALHEKSHGHAHSHGEDGSCGHGHSHGGQVGDVDLTDLHEELKGVRVGEEAQGGGGSEGTK</sequence>
<name>A0A6U4IX20_HEMAN</name>
<organism evidence="2">
    <name type="scientific">Hemiselmis andersenii</name>
    <name type="common">Cryptophyte alga</name>
    <dbReference type="NCBI Taxonomy" id="464988"/>
    <lineage>
        <taxon>Eukaryota</taxon>
        <taxon>Cryptophyceae</taxon>
        <taxon>Cryptomonadales</taxon>
        <taxon>Hemiselmidaceae</taxon>
        <taxon>Hemiselmis</taxon>
    </lineage>
</organism>
<gene>
    <name evidence="2" type="ORF">HAND00432_LOCUS24744</name>
</gene>